<comment type="similarity">
    <text evidence="2">Belongs to the SCC4/mau-2 family.</text>
</comment>
<feature type="region of interest" description="Disordered" evidence="8">
    <location>
        <begin position="359"/>
        <end position="388"/>
    </location>
</feature>
<evidence type="ECO:0000256" key="1">
    <source>
        <dbReference type="ARBA" id="ARBA00004123"/>
    </source>
</evidence>
<feature type="compositionally biased region" description="Polar residues" evidence="8">
    <location>
        <begin position="43"/>
        <end position="53"/>
    </location>
</feature>
<dbReference type="Pfam" id="PF10345">
    <property type="entry name" value="Cohesin_load"/>
    <property type="match status" value="1"/>
</dbReference>
<keyword evidence="4" id="KW-0498">Mitosis</keyword>
<reference evidence="9 10" key="1">
    <citation type="submission" date="2023-11" db="EMBL/GenBank/DDBJ databases">
        <title>An acidophilic fungus is an integral part of prey digestion in a carnivorous sundew plant.</title>
        <authorList>
            <person name="Tsai I.J."/>
        </authorList>
    </citation>
    <scope>NUCLEOTIDE SEQUENCE [LARGE SCALE GENOMIC DNA]</scope>
    <source>
        <strain evidence="9">169a</strain>
    </source>
</reference>
<accession>A0AAQ3MCE1</accession>
<evidence type="ECO:0000256" key="4">
    <source>
        <dbReference type="ARBA" id="ARBA00022776"/>
    </source>
</evidence>
<evidence type="ECO:0000256" key="7">
    <source>
        <dbReference type="ARBA" id="ARBA00023306"/>
    </source>
</evidence>
<dbReference type="AlphaFoldDB" id="A0AAQ3MCE1"/>
<feature type="compositionally biased region" description="Polar residues" evidence="8">
    <location>
        <begin position="299"/>
        <end position="308"/>
    </location>
</feature>
<sequence>MPYQPPGQAGYAGYGQAQPAPAHQMQQGQQLQAQHHPADNSRFVHQNQHQTFESGYHQQQQQQHQQAAQPQSYYLQYPVQFPPGPQAAYLPPQDTFGQRVQHQFPQAQQYHQPASLPSYPQYQNQQQPRQQYQQQQQSPQLQTYYPEQPPPPQQQQRPSSQSFQPQEQQHHTQRRQSLVQNYSIPSQHQHSSPQVLSQPSPQLQQHLPVVTQSYTAQLTSQSTSSTPQLSRTPKSVPNQPGVFQQRAPQSSPNPSSVANQRSPHQQVTQPSHAPSSAPNQQTPPQRNQRPVYPPESPDPLQTNARQHYPQQRAVAQVVIPVQKARSIQSAQAHMAPVPKRRRSNDGIAIPVIEIRQVPQKPHSPAVASLKTPASFSQTNASSSQTTPLPTPSIDYQAVLLSLADEYTTAAYSISAVASATRASDDQIQQYQNLMATAMACLEAVLKSFRQSDARVEGRVRLRLATLMFEETENSQQIEEVLGKGIALCERNRFADMKYAMHHLLARVMFSANPKAALKAIDKFVEEVDALKLHHWTYAFRFLRASLSIQTGTPPNMTAALKHLSAIVRIADQERHISVHIVAAVLEAIVYLRMETPDSLESAQRSLAAARTHQTGPELHGLPQLRAVLDCLDVAFHCMHSHPEHLANKLKQMHISMDELAKATGWRKDGTVLIPLGRHVDDDIDMDTAGILKKISTGETALSIYWLAREEVYTLGYLLSSFATIHNNNTEGMAEKYLVEAVKLNQRAPDATPVSFSSAHKRAERCSEAHAALQLQLAFAACGRFDWMAARKILGEMRENMTNENTQSNMHTVLCYLEGMSKQGLGELQSAYCSYSAPALVFDADTKAINAQNDIRALASLNKILILRVLPQAEGADVETLLGALEAYFFGHHNKALLSVYHLVKALSEPAVQGHIIKTKQSLQHAVNYAKAAGSNSLLCIIMNIMTDLYFSNVVGEQAEKSARVGRTMAKRIKNRLWLAVADGMMGNTLDICSKHEEADIAKKESRDAFEGLPKSVKESISMMRGHVG</sequence>
<feature type="region of interest" description="Disordered" evidence="8">
    <location>
        <begin position="1"/>
        <end position="70"/>
    </location>
</feature>
<dbReference type="InterPro" id="IPR019440">
    <property type="entry name" value="MAU2"/>
</dbReference>
<dbReference type="Proteomes" id="UP001303373">
    <property type="component" value="Chromosome 12"/>
</dbReference>
<keyword evidence="7" id="KW-0131">Cell cycle</keyword>
<dbReference type="PANTHER" id="PTHR21394">
    <property type="entry name" value="MAU2 CHROMATID COHESION FACTOR HOMOLOG"/>
    <property type="match status" value="1"/>
</dbReference>
<gene>
    <name evidence="9" type="ORF">R9X50_00693000</name>
</gene>
<dbReference type="GO" id="GO:0007064">
    <property type="term" value="P:mitotic sister chromatid cohesion"/>
    <property type="evidence" value="ECO:0007669"/>
    <property type="project" value="InterPro"/>
</dbReference>
<feature type="compositionally biased region" description="Low complexity" evidence="8">
    <location>
        <begin position="278"/>
        <end position="290"/>
    </location>
</feature>
<keyword evidence="3" id="KW-0132">Cell division</keyword>
<dbReference type="GO" id="GO:0051301">
    <property type="term" value="P:cell division"/>
    <property type="evidence" value="ECO:0007669"/>
    <property type="project" value="UniProtKB-KW"/>
</dbReference>
<comment type="subcellular location">
    <subcellularLocation>
        <location evidence="1">Nucleus</location>
    </subcellularLocation>
</comment>
<feature type="compositionally biased region" description="Polar residues" evidence="8">
    <location>
        <begin position="371"/>
        <end position="380"/>
    </location>
</feature>
<keyword evidence="6" id="KW-0539">Nucleus</keyword>
<name>A0AAQ3MCE1_9PEZI</name>
<proteinExistence type="inferred from homology"/>
<dbReference type="GO" id="GO:0005634">
    <property type="term" value="C:nucleus"/>
    <property type="evidence" value="ECO:0007669"/>
    <property type="project" value="UniProtKB-SubCell"/>
</dbReference>
<feature type="compositionally biased region" description="Low complexity" evidence="8">
    <location>
        <begin position="216"/>
        <end position="232"/>
    </location>
</feature>
<evidence type="ECO:0000313" key="9">
    <source>
        <dbReference type="EMBL" id="WPH04046.1"/>
    </source>
</evidence>
<keyword evidence="5" id="KW-0159">Chromosome partition</keyword>
<evidence type="ECO:0008006" key="11">
    <source>
        <dbReference type="Google" id="ProtNLM"/>
    </source>
</evidence>
<organism evidence="9 10">
    <name type="scientific">Acrodontium crateriforme</name>
    <dbReference type="NCBI Taxonomy" id="150365"/>
    <lineage>
        <taxon>Eukaryota</taxon>
        <taxon>Fungi</taxon>
        <taxon>Dikarya</taxon>
        <taxon>Ascomycota</taxon>
        <taxon>Pezizomycotina</taxon>
        <taxon>Dothideomycetes</taxon>
        <taxon>Dothideomycetidae</taxon>
        <taxon>Mycosphaerellales</taxon>
        <taxon>Teratosphaeriaceae</taxon>
        <taxon>Acrodontium</taxon>
    </lineage>
</organism>
<evidence type="ECO:0000256" key="5">
    <source>
        <dbReference type="ARBA" id="ARBA00022829"/>
    </source>
</evidence>
<feature type="compositionally biased region" description="Low complexity" evidence="8">
    <location>
        <begin position="103"/>
        <end position="146"/>
    </location>
</feature>
<protein>
    <recommendedName>
        <fullName evidence="11">75k gamma secalin</fullName>
    </recommendedName>
</protein>
<evidence type="ECO:0000313" key="10">
    <source>
        <dbReference type="Proteomes" id="UP001303373"/>
    </source>
</evidence>
<feature type="compositionally biased region" description="Low complexity" evidence="8">
    <location>
        <begin position="57"/>
        <end position="70"/>
    </location>
</feature>
<feature type="compositionally biased region" description="Low complexity" evidence="8">
    <location>
        <begin position="1"/>
        <end position="35"/>
    </location>
</feature>
<evidence type="ECO:0000256" key="8">
    <source>
        <dbReference type="SAM" id="MobiDB-lite"/>
    </source>
</evidence>
<feature type="region of interest" description="Disordered" evidence="8">
    <location>
        <begin position="103"/>
        <end position="177"/>
    </location>
</feature>
<dbReference type="EMBL" id="CP138591">
    <property type="protein sequence ID" value="WPH04046.1"/>
    <property type="molecule type" value="Genomic_DNA"/>
</dbReference>
<evidence type="ECO:0000256" key="2">
    <source>
        <dbReference type="ARBA" id="ARBA00008585"/>
    </source>
</evidence>
<dbReference type="GO" id="GO:0007059">
    <property type="term" value="P:chromosome segregation"/>
    <property type="evidence" value="ECO:0007669"/>
    <property type="project" value="UniProtKB-KW"/>
</dbReference>
<feature type="compositionally biased region" description="Polar residues" evidence="8">
    <location>
        <begin position="233"/>
        <end position="277"/>
    </location>
</feature>
<keyword evidence="10" id="KW-1185">Reference proteome</keyword>
<feature type="region of interest" description="Disordered" evidence="8">
    <location>
        <begin position="216"/>
        <end position="308"/>
    </location>
</feature>
<evidence type="ECO:0000256" key="3">
    <source>
        <dbReference type="ARBA" id="ARBA00022618"/>
    </source>
</evidence>
<evidence type="ECO:0000256" key="6">
    <source>
        <dbReference type="ARBA" id="ARBA00023242"/>
    </source>
</evidence>
<feature type="compositionally biased region" description="Low complexity" evidence="8">
    <location>
        <begin position="154"/>
        <end position="167"/>
    </location>
</feature>